<dbReference type="EMBL" id="FPCH01000003">
    <property type="protein sequence ID" value="SFV37055.1"/>
    <property type="molecule type" value="Genomic_DNA"/>
</dbReference>
<dbReference type="InterPro" id="IPR016036">
    <property type="entry name" value="Malonyl_transacylase_ACP-bd"/>
</dbReference>
<dbReference type="GO" id="GO:0006633">
    <property type="term" value="P:fatty acid biosynthetic process"/>
    <property type="evidence" value="ECO:0007669"/>
    <property type="project" value="TreeGrafter"/>
</dbReference>
<dbReference type="SUPFAM" id="SSF52151">
    <property type="entry name" value="FabD/lysophospholipase-like"/>
    <property type="match status" value="1"/>
</dbReference>
<dbReference type="Gene3D" id="3.30.70.250">
    <property type="entry name" value="Malonyl-CoA ACP transacylase, ACP-binding"/>
    <property type="match status" value="1"/>
</dbReference>
<dbReference type="InterPro" id="IPR001227">
    <property type="entry name" value="Ac_transferase_dom_sf"/>
</dbReference>
<dbReference type="Proteomes" id="UP000199423">
    <property type="component" value="Unassembled WGS sequence"/>
</dbReference>
<dbReference type="Pfam" id="PF00698">
    <property type="entry name" value="Acyl_transf_1"/>
    <property type="match status" value="1"/>
</dbReference>
<dbReference type="InterPro" id="IPR050858">
    <property type="entry name" value="Mal-CoA-ACP_Trans/PKS_FabD"/>
</dbReference>
<protein>
    <submittedName>
        <fullName evidence="2">[acyl-carrier-protein] S-malonyltransferase</fullName>
    </submittedName>
</protein>
<dbReference type="GO" id="GO:0004314">
    <property type="term" value="F:[acyl-carrier-protein] S-malonyltransferase activity"/>
    <property type="evidence" value="ECO:0007669"/>
    <property type="project" value="TreeGrafter"/>
</dbReference>
<dbReference type="PANTHER" id="PTHR42681:SF6">
    <property type="entry name" value="BLL0263 PROTEIN"/>
    <property type="match status" value="1"/>
</dbReference>
<dbReference type="PANTHER" id="PTHR42681">
    <property type="entry name" value="MALONYL-COA-ACYL CARRIER PROTEIN TRANSACYLASE, MITOCHONDRIAL"/>
    <property type="match status" value="1"/>
</dbReference>
<organism evidence="2 3">
    <name type="scientific">Hyphomicrobium facile</name>
    <dbReference type="NCBI Taxonomy" id="51670"/>
    <lineage>
        <taxon>Bacteria</taxon>
        <taxon>Pseudomonadati</taxon>
        <taxon>Pseudomonadota</taxon>
        <taxon>Alphaproteobacteria</taxon>
        <taxon>Hyphomicrobiales</taxon>
        <taxon>Hyphomicrobiaceae</taxon>
        <taxon>Hyphomicrobium</taxon>
    </lineage>
</organism>
<evidence type="ECO:0000313" key="3">
    <source>
        <dbReference type="Proteomes" id="UP000199423"/>
    </source>
</evidence>
<name>A0A1I7NR07_9HYPH</name>
<dbReference type="RefSeq" id="WP_092868504.1">
    <property type="nucleotide sequence ID" value="NZ_FPCH01000003.1"/>
</dbReference>
<dbReference type="STRING" id="51670.SAMN04488557_2969"/>
<feature type="domain" description="Malonyl-CoA:ACP transacylase (MAT)" evidence="1">
    <location>
        <begin position="6"/>
        <end position="296"/>
    </location>
</feature>
<reference evidence="3" key="1">
    <citation type="submission" date="2016-10" db="EMBL/GenBank/DDBJ databases">
        <authorList>
            <person name="Varghese N."/>
            <person name="Submissions S."/>
        </authorList>
    </citation>
    <scope>NUCLEOTIDE SEQUENCE [LARGE SCALE GENOMIC DNA]</scope>
    <source>
        <strain evidence="3">DSM 1565</strain>
    </source>
</reference>
<dbReference type="AlphaFoldDB" id="A0A1I7NR07"/>
<keyword evidence="3" id="KW-1185">Reference proteome</keyword>
<keyword evidence="2" id="KW-0808">Transferase</keyword>
<dbReference type="SMART" id="SM00827">
    <property type="entry name" value="PKS_AT"/>
    <property type="match status" value="1"/>
</dbReference>
<dbReference type="GO" id="GO:0005829">
    <property type="term" value="C:cytosol"/>
    <property type="evidence" value="ECO:0007669"/>
    <property type="project" value="TreeGrafter"/>
</dbReference>
<dbReference type="SUPFAM" id="SSF55048">
    <property type="entry name" value="Probable ACP-binding domain of malonyl-CoA ACP transacylase"/>
    <property type="match status" value="1"/>
</dbReference>
<dbReference type="InterPro" id="IPR014043">
    <property type="entry name" value="Acyl_transferase_dom"/>
</dbReference>
<gene>
    <name evidence="2" type="ORF">SAMN04488557_2969</name>
</gene>
<dbReference type="Gene3D" id="3.40.366.10">
    <property type="entry name" value="Malonyl-Coenzyme A Acyl Carrier Protein, domain 2"/>
    <property type="match status" value="1"/>
</dbReference>
<proteinExistence type="predicted"/>
<sequence>MTLTILCSGQGRQHSGMFALTGDVPEAQALFARAAALLGGRDPRDIVLTENSEALHHNRIGQILCSLQSLAATVALRDVIPDRIIVAGYSVGEVAAWGVAGVLSMIDTLDLVARRAEAMDAASPAGDGLLFVRGLSREVVDALCEKHDAAVAIVNPDDAFIIGGCRKALQIIAQKAKEMNAVRVVDVPVEVASHTKRLANASSTFREILDHVPVTLPAPNRVRLLSGIDASPVADIKIGSDKLAAQISQTVHWADCLQACIEGGATAFIELGPGPALSGMVTAAYPGVTARCLDDFRTLDGARAWLKRYS</sequence>
<dbReference type="InterPro" id="IPR016035">
    <property type="entry name" value="Acyl_Trfase/lysoPLipase"/>
</dbReference>
<evidence type="ECO:0000259" key="1">
    <source>
        <dbReference type="SMART" id="SM00827"/>
    </source>
</evidence>
<dbReference type="OrthoDB" id="9808564at2"/>
<accession>A0A1I7NR07</accession>
<evidence type="ECO:0000313" key="2">
    <source>
        <dbReference type="EMBL" id="SFV37055.1"/>
    </source>
</evidence>